<dbReference type="Proteomes" id="UP000245125">
    <property type="component" value="Unassembled WGS sequence"/>
</dbReference>
<proteinExistence type="predicted"/>
<gene>
    <name evidence="1" type="ORF">NBG4_760001</name>
</gene>
<accession>A0A2U3QKB5</accession>
<organism evidence="1 2">
    <name type="scientific">Candidatus Sulfobium mesophilum</name>
    <dbReference type="NCBI Taxonomy" id="2016548"/>
    <lineage>
        <taxon>Bacteria</taxon>
        <taxon>Pseudomonadati</taxon>
        <taxon>Nitrospirota</taxon>
        <taxon>Nitrospiria</taxon>
        <taxon>Nitrospirales</taxon>
        <taxon>Nitrospiraceae</taxon>
        <taxon>Candidatus Sulfobium</taxon>
    </lineage>
</organism>
<protein>
    <recommendedName>
        <fullName evidence="3">DUF2950 domain-containing protein</fullName>
    </recommendedName>
</protein>
<keyword evidence="2" id="KW-1185">Reference proteome</keyword>
<reference evidence="2" key="1">
    <citation type="submission" date="2018-03" db="EMBL/GenBank/DDBJ databases">
        <authorList>
            <person name="Zecchin S."/>
        </authorList>
    </citation>
    <scope>NUCLEOTIDE SEQUENCE [LARGE SCALE GENOMIC DNA]</scope>
</reference>
<dbReference type="Pfam" id="PF11453">
    <property type="entry name" value="DUF2950"/>
    <property type="match status" value="1"/>
</dbReference>
<dbReference type="AlphaFoldDB" id="A0A2U3QKB5"/>
<evidence type="ECO:0000313" key="2">
    <source>
        <dbReference type="Proteomes" id="UP000245125"/>
    </source>
</evidence>
<evidence type="ECO:0008006" key="3">
    <source>
        <dbReference type="Google" id="ProtNLM"/>
    </source>
</evidence>
<sequence length="63" mass="6973">MKGKQIAGFAVVTYPAKYGNSGVMTFIVNQDGVVYQKDLGKNTEKTAKAMKAFDPDKTWKKVE</sequence>
<name>A0A2U3QKB5_9BACT</name>
<dbReference type="InterPro" id="IPR021556">
    <property type="entry name" value="DUF2950"/>
</dbReference>
<dbReference type="EMBL" id="OUUY01000126">
    <property type="protein sequence ID" value="SPQ01854.1"/>
    <property type="molecule type" value="Genomic_DNA"/>
</dbReference>
<evidence type="ECO:0000313" key="1">
    <source>
        <dbReference type="EMBL" id="SPQ01854.1"/>
    </source>
</evidence>